<comment type="caution">
    <text evidence="1">The sequence shown here is derived from an EMBL/GenBank/DDBJ whole genome shotgun (WGS) entry which is preliminary data.</text>
</comment>
<dbReference type="AlphaFoldDB" id="A0A4Z2G507"/>
<evidence type="ECO:0000313" key="2">
    <source>
        <dbReference type="Proteomes" id="UP000314294"/>
    </source>
</evidence>
<dbReference type="EMBL" id="SRLO01000721">
    <property type="protein sequence ID" value="TNN47874.1"/>
    <property type="molecule type" value="Genomic_DNA"/>
</dbReference>
<gene>
    <name evidence="1" type="ORF">EYF80_041925</name>
</gene>
<name>A0A4Z2G507_9TELE</name>
<accession>A0A4Z2G507</accession>
<organism evidence="1 2">
    <name type="scientific">Liparis tanakae</name>
    <name type="common">Tanaka's snailfish</name>
    <dbReference type="NCBI Taxonomy" id="230148"/>
    <lineage>
        <taxon>Eukaryota</taxon>
        <taxon>Metazoa</taxon>
        <taxon>Chordata</taxon>
        <taxon>Craniata</taxon>
        <taxon>Vertebrata</taxon>
        <taxon>Euteleostomi</taxon>
        <taxon>Actinopterygii</taxon>
        <taxon>Neopterygii</taxon>
        <taxon>Teleostei</taxon>
        <taxon>Neoteleostei</taxon>
        <taxon>Acanthomorphata</taxon>
        <taxon>Eupercaria</taxon>
        <taxon>Perciformes</taxon>
        <taxon>Cottioidei</taxon>
        <taxon>Cottales</taxon>
        <taxon>Liparidae</taxon>
        <taxon>Liparis</taxon>
    </lineage>
</organism>
<sequence>MSTSSMLTVPITGLKKSCATTGGPMARSMDSATSSLAKRVLSSRWISRTCSFRAWCASRRRDWM</sequence>
<evidence type="ECO:0000313" key="1">
    <source>
        <dbReference type="EMBL" id="TNN47874.1"/>
    </source>
</evidence>
<reference evidence="1 2" key="1">
    <citation type="submission" date="2019-03" db="EMBL/GenBank/DDBJ databases">
        <title>First draft genome of Liparis tanakae, snailfish: a comprehensive survey of snailfish specific genes.</title>
        <authorList>
            <person name="Kim W."/>
            <person name="Song I."/>
            <person name="Jeong J.-H."/>
            <person name="Kim D."/>
            <person name="Kim S."/>
            <person name="Ryu S."/>
            <person name="Song J.Y."/>
            <person name="Lee S.K."/>
        </authorList>
    </citation>
    <scope>NUCLEOTIDE SEQUENCE [LARGE SCALE GENOMIC DNA]</scope>
    <source>
        <tissue evidence="1">Muscle</tissue>
    </source>
</reference>
<dbReference type="Proteomes" id="UP000314294">
    <property type="component" value="Unassembled WGS sequence"/>
</dbReference>
<proteinExistence type="predicted"/>
<keyword evidence="2" id="KW-1185">Reference proteome</keyword>
<protein>
    <submittedName>
        <fullName evidence="1">Uncharacterized protein</fullName>
    </submittedName>
</protein>